<reference evidence="1" key="1">
    <citation type="journal article" date="2019" name="bioRxiv">
        <title>The Genome of the Zebra Mussel, Dreissena polymorpha: A Resource for Invasive Species Research.</title>
        <authorList>
            <person name="McCartney M.A."/>
            <person name="Auch B."/>
            <person name="Kono T."/>
            <person name="Mallez S."/>
            <person name="Zhang Y."/>
            <person name="Obille A."/>
            <person name="Becker A."/>
            <person name="Abrahante J.E."/>
            <person name="Garbe J."/>
            <person name="Badalamenti J.P."/>
            <person name="Herman A."/>
            <person name="Mangelson H."/>
            <person name="Liachko I."/>
            <person name="Sullivan S."/>
            <person name="Sone E.D."/>
            <person name="Koren S."/>
            <person name="Silverstein K.A.T."/>
            <person name="Beckman K.B."/>
            <person name="Gohl D.M."/>
        </authorList>
    </citation>
    <scope>NUCLEOTIDE SEQUENCE</scope>
    <source>
        <strain evidence="1">Duluth1</strain>
        <tissue evidence="1">Whole animal</tissue>
    </source>
</reference>
<reference evidence="1" key="2">
    <citation type="submission" date="2020-11" db="EMBL/GenBank/DDBJ databases">
        <authorList>
            <person name="McCartney M.A."/>
            <person name="Auch B."/>
            <person name="Kono T."/>
            <person name="Mallez S."/>
            <person name="Becker A."/>
            <person name="Gohl D.M."/>
            <person name="Silverstein K.A.T."/>
            <person name="Koren S."/>
            <person name="Bechman K.B."/>
            <person name="Herman A."/>
            <person name="Abrahante J.E."/>
            <person name="Garbe J."/>
        </authorList>
    </citation>
    <scope>NUCLEOTIDE SEQUENCE</scope>
    <source>
        <strain evidence="1">Duluth1</strain>
        <tissue evidence="1">Whole animal</tissue>
    </source>
</reference>
<evidence type="ECO:0000313" key="1">
    <source>
        <dbReference type="EMBL" id="KAH3841237.1"/>
    </source>
</evidence>
<gene>
    <name evidence="1" type="ORF">DPMN_114696</name>
</gene>
<protein>
    <submittedName>
        <fullName evidence="1">Uncharacterized protein</fullName>
    </submittedName>
</protein>
<accession>A0A9D4KJZ2</accession>
<proteinExistence type="predicted"/>
<dbReference type="EMBL" id="JAIWYP010000004">
    <property type="protein sequence ID" value="KAH3841237.1"/>
    <property type="molecule type" value="Genomic_DNA"/>
</dbReference>
<sequence>MFFYLKFKFAQSLVSFVPLFVEDKESMLRVMKAVDKANCYVFGDLEDRNMQQMLSCAVGAEFEYEKIKTVQERFVDMEETESEKG</sequence>
<keyword evidence="2" id="KW-1185">Reference proteome</keyword>
<dbReference type="AlphaFoldDB" id="A0A9D4KJZ2"/>
<evidence type="ECO:0000313" key="2">
    <source>
        <dbReference type="Proteomes" id="UP000828390"/>
    </source>
</evidence>
<name>A0A9D4KJZ2_DREPO</name>
<organism evidence="1 2">
    <name type="scientific">Dreissena polymorpha</name>
    <name type="common">Zebra mussel</name>
    <name type="synonym">Mytilus polymorpha</name>
    <dbReference type="NCBI Taxonomy" id="45954"/>
    <lineage>
        <taxon>Eukaryota</taxon>
        <taxon>Metazoa</taxon>
        <taxon>Spiralia</taxon>
        <taxon>Lophotrochozoa</taxon>
        <taxon>Mollusca</taxon>
        <taxon>Bivalvia</taxon>
        <taxon>Autobranchia</taxon>
        <taxon>Heteroconchia</taxon>
        <taxon>Euheterodonta</taxon>
        <taxon>Imparidentia</taxon>
        <taxon>Neoheterodontei</taxon>
        <taxon>Myida</taxon>
        <taxon>Dreissenoidea</taxon>
        <taxon>Dreissenidae</taxon>
        <taxon>Dreissena</taxon>
    </lineage>
</organism>
<dbReference type="Proteomes" id="UP000828390">
    <property type="component" value="Unassembled WGS sequence"/>
</dbReference>
<comment type="caution">
    <text evidence="1">The sequence shown here is derived from an EMBL/GenBank/DDBJ whole genome shotgun (WGS) entry which is preliminary data.</text>
</comment>